<proteinExistence type="predicted"/>
<protein>
    <submittedName>
        <fullName evidence="1">Uncharacterized protein</fullName>
    </submittedName>
</protein>
<reference evidence="1" key="1">
    <citation type="submission" date="2014-09" db="EMBL/GenBank/DDBJ databases">
        <authorList>
            <person name="Magalhaes I.L.F."/>
            <person name="Oliveira U."/>
            <person name="Santos F.R."/>
            <person name="Vidigal T.H.D.A."/>
            <person name="Brescovit A.D."/>
            <person name="Santos A.J."/>
        </authorList>
    </citation>
    <scope>NUCLEOTIDE SEQUENCE</scope>
    <source>
        <tissue evidence="1">Shoot tissue taken approximately 20 cm above the soil surface</tissue>
    </source>
</reference>
<dbReference type="EMBL" id="GBRH01194721">
    <property type="protein sequence ID" value="JAE03175.1"/>
    <property type="molecule type" value="Transcribed_RNA"/>
</dbReference>
<reference evidence="1" key="2">
    <citation type="journal article" date="2015" name="Data Brief">
        <title>Shoot transcriptome of the giant reed, Arundo donax.</title>
        <authorList>
            <person name="Barrero R.A."/>
            <person name="Guerrero F.D."/>
            <person name="Moolhuijzen P."/>
            <person name="Goolsby J.A."/>
            <person name="Tidwell J."/>
            <person name="Bellgard S.E."/>
            <person name="Bellgard M.I."/>
        </authorList>
    </citation>
    <scope>NUCLEOTIDE SEQUENCE</scope>
    <source>
        <tissue evidence="1">Shoot tissue taken approximately 20 cm above the soil surface</tissue>
    </source>
</reference>
<dbReference type="AlphaFoldDB" id="A0A0A9ER29"/>
<accession>A0A0A9ER29</accession>
<evidence type="ECO:0000313" key="1">
    <source>
        <dbReference type="EMBL" id="JAE03175.1"/>
    </source>
</evidence>
<name>A0A0A9ER29_ARUDO</name>
<organism evidence="1">
    <name type="scientific">Arundo donax</name>
    <name type="common">Giant reed</name>
    <name type="synonym">Donax arundinaceus</name>
    <dbReference type="NCBI Taxonomy" id="35708"/>
    <lineage>
        <taxon>Eukaryota</taxon>
        <taxon>Viridiplantae</taxon>
        <taxon>Streptophyta</taxon>
        <taxon>Embryophyta</taxon>
        <taxon>Tracheophyta</taxon>
        <taxon>Spermatophyta</taxon>
        <taxon>Magnoliopsida</taxon>
        <taxon>Liliopsida</taxon>
        <taxon>Poales</taxon>
        <taxon>Poaceae</taxon>
        <taxon>PACMAD clade</taxon>
        <taxon>Arundinoideae</taxon>
        <taxon>Arundineae</taxon>
        <taxon>Arundo</taxon>
    </lineage>
</organism>
<sequence>MRLVVFCAGAGEKYLMCCCQCESPRFSDSFGLRSRRIIFVPRFLNLLTR</sequence>